<dbReference type="GO" id="GO:0016787">
    <property type="term" value="F:hydrolase activity"/>
    <property type="evidence" value="ECO:0007669"/>
    <property type="project" value="UniProtKB-KW"/>
</dbReference>
<gene>
    <name evidence="4" type="ORF">K7C98_16480</name>
</gene>
<dbReference type="InterPro" id="IPR000086">
    <property type="entry name" value="NUDIX_hydrolase_dom"/>
</dbReference>
<dbReference type="PANTHER" id="PTHR22769">
    <property type="entry name" value="MUTT/NUDIX HYDROLASE"/>
    <property type="match status" value="1"/>
</dbReference>
<dbReference type="InterPro" id="IPR015797">
    <property type="entry name" value="NUDIX_hydrolase-like_dom_sf"/>
</dbReference>
<sequence>MAREPIPSYYFALVVVRRADRFLVVRETKHGQLWYLPAGRVEPGEPLFEGAVREVLEETGVPVELTGVLRVEHTAHADMTRVRVFLTAAPVDARPPKSHADEHSLEARWVTLAELRALPLRGKEVYELFAAVERGLPAYPLSLITPEGAPWR</sequence>
<organism evidence="4 5">
    <name type="scientific">Nannocystis pusilla</name>
    <dbReference type="NCBI Taxonomy" id="889268"/>
    <lineage>
        <taxon>Bacteria</taxon>
        <taxon>Pseudomonadati</taxon>
        <taxon>Myxococcota</taxon>
        <taxon>Polyangia</taxon>
        <taxon>Nannocystales</taxon>
        <taxon>Nannocystaceae</taxon>
        <taxon>Nannocystis</taxon>
    </lineage>
</organism>
<name>A0ABS7TRK0_9BACT</name>
<evidence type="ECO:0000256" key="2">
    <source>
        <dbReference type="RuleBase" id="RU003476"/>
    </source>
</evidence>
<keyword evidence="5" id="KW-1185">Reference proteome</keyword>
<evidence type="ECO:0000259" key="3">
    <source>
        <dbReference type="PROSITE" id="PS51462"/>
    </source>
</evidence>
<protein>
    <submittedName>
        <fullName evidence="4">NUDIX hydrolase</fullName>
    </submittedName>
</protein>
<dbReference type="InterPro" id="IPR020476">
    <property type="entry name" value="Nudix_hydrolase"/>
</dbReference>
<evidence type="ECO:0000313" key="5">
    <source>
        <dbReference type="Proteomes" id="UP001139031"/>
    </source>
</evidence>
<proteinExistence type="inferred from homology"/>
<keyword evidence="1 2" id="KW-0378">Hydrolase</keyword>
<evidence type="ECO:0000313" key="4">
    <source>
        <dbReference type="EMBL" id="MBZ5710858.1"/>
    </source>
</evidence>
<dbReference type="Gene3D" id="3.90.79.10">
    <property type="entry name" value="Nucleoside Triphosphate Pyrophosphohydrolase"/>
    <property type="match status" value="1"/>
</dbReference>
<dbReference type="PANTHER" id="PTHR22769:SF56">
    <property type="entry name" value="8-OXO-DGDP PHOSPHATASE NUDT18"/>
    <property type="match status" value="1"/>
</dbReference>
<dbReference type="SUPFAM" id="SSF55811">
    <property type="entry name" value="Nudix"/>
    <property type="match status" value="1"/>
</dbReference>
<dbReference type="Pfam" id="PF00293">
    <property type="entry name" value="NUDIX"/>
    <property type="match status" value="1"/>
</dbReference>
<evidence type="ECO:0000256" key="1">
    <source>
        <dbReference type="ARBA" id="ARBA00022801"/>
    </source>
</evidence>
<dbReference type="PROSITE" id="PS00893">
    <property type="entry name" value="NUDIX_BOX"/>
    <property type="match status" value="1"/>
</dbReference>
<dbReference type="RefSeq" id="WP_224192628.1">
    <property type="nucleotide sequence ID" value="NZ_JAIRAU010000020.1"/>
</dbReference>
<dbReference type="PROSITE" id="PS51462">
    <property type="entry name" value="NUDIX"/>
    <property type="match status" value="1"/>
</dbReference>
<feature type="domain" description="Nudix hydrolase" evidence="3">
    <location>
        <begin position="7"/>
        <end position="132"/>
    </location>
</feature>
<comment type="similarity">
    <text evidence="2">Belongs to the Nudix hydrolase family.</text>
</comment>
<comment type="caution">
    <text evidence="4">The sequence shown here is derived from an EMBL/GenBank/DDBJ whole genome shotgun (WGS) entry which is preliminary data.</text>
</comment>
<reference evidence="4" key="1">
    <citation type="submission" date="2021-08" db="EMBL/GenBank/DDBJ databases">
        <authorList>
            <person name="Stevens D.C."/>
        </authorList>
    </citation>
    <scope>NUCLEOTIDE SEQUENCE</scope>
    <source>
        <strain evidence="4">DSM 53165</strain>
    </source>
</reference>
<dbReference type="EMBL" id="JAIRAU010000020">
    <property type="protein sequence ID" value="MBZ5710858.1"/>
    <property type="molecule type" value="Genomic_DNA"/>
</dbReference>
<dbReference type="Proteomes" id="UP001139031">
    <property type="component" value="Unassembled WGS sequence"/>
</dbReference>
<dbReference type="PRINTS" id="PR00502">
    <property type="entry name" value="NUDIXFAMILY"/>
</dbReference>
<accession>A0ABS7TRK0</accession>
<dbReference type="InterPro" id="IPR020084">
    <property type="entry name" value="NUDIX_hydrolase_CS"/>
</dbReference>